<proteinExistence type="predicted"/>
<dbReference type="Proteomes" id="UP001321473">
    <property type="component" value="Unassembled WGS sequence"/>
</dbReference>
<reference evidence="2 3" key="1">
    <citation type="journal article" date="2023" name="Arcadia Sci">
        <title>De novo assembly of a long-read Amblyomma americanum tick genome.</title>
        <authorList>
            <person name="Chou S."/>
            <person name="Poskanzer K.E."/>
            <person name="Rollins M."/>
            <person name="Thuy-Boun P.S."/>
        </authorList>
    </citation>
    <scope>NUCLEOTIDE SEQUENCE [LARGE SCALE GENOMIC DNA]</scope>
    <source>
        <strain evidence="2">F_SG_1</strain>
        <tissue evidence="2">Salivary glands</tissue>
    </source>
</reference>
<accession>A0AAQ4D6L9</accession>
<protein>
    <recommendedName>
        <fullName evidence="4">Secreted protein</fullName>
    </recommendedName>
</protein>
<evidence type="ECO:0000256" key="1">
    <source>
        <dbReference type="SAM" id="SignalP"/>
    </source>
</evidence>
<evidence type="ECO:0008006" key="4">
    <source>
        <dbReference type="Google" id="ProtNLM"/>
    </source>
</evidence>
<feature type="signal peptide" evidence="1">
    <location>
        <begin position="1"/>
        <end position="38"/>
    </location>
</feature>
<dbReference type="EMBL" id="JARKHS020034461">
    <property type="protein sequence ID" value="KAK8758109.1"/>
    <property type="molecule type" value="Genomic_DNA"/>
</dbReference>
<organism evidence="2 3">
    <name type="scientific">Amblyomma americanum</name>
    <name type="common">Lone star tick</name>
    <dbReference type="NCBI Taxonomy" id="6943"/>
    <lineage>
        <taxon>Eukaryota</taxon>
        <taxon>Metazoa</taxon>
        <taxon>Ecdysozoa</taxon>
        <taxon>Arthropoda</taxon>
        <taxon>Chelicerata</taxon>
        <taxon>Arachnida</taxon>
        <taxon>Acari</taxon>
        <taxon>Parasitiformes</taxon>
        <taxon>Ixodida</taxon>
        <taxon>Ixodoidea</taxon>
        <taxon>Ixodidae</taxon>
        <taxon>Amblyomminae</taxon>
        <taxon>Amblyomma</taxon>
    </lineage>
</organism>
<dbReference type="AlphaFoldDB" id="A0AAQ4D6L9"/>
<sequence length="96" mass="10933">MLEARTALRGEPRVRRCASADDLLLLVWFFLVFQTAAANCGANVHPVARCRRRPRDAQVFLYAVGRGWKSHSEVIQAEKRLWAAVHALLLEYSMSH</sequence>
<name>A0AAQ4D6L9_AMBAM</name>
<evidence type="ECO:0000313" key="3">
    <source>
        <dbReference type="Proteomes" id="UP001321473"/>
    </source>
</evidence>
<keyword evidence="1" id="KW-0732">Signal</keyword>
<evidence type="ECO:0000313" key="2">
    <source>
        <dbReference type="EMBL" id="KAK8758109.1"/>
    </source>
</evidence>
<comment type="caution">
    <text evidence="2">The sequence shown here is derived from an EMBL/GenBank/DDBJ whole genome shotgun (WGS) entry which is preliminary data.</text>
</comment>
<feature type="chain" id="PRO_5042840487" description="Secreted protein" evidence="1">
    <location>
        <begin position="39"/>
        <end position="96"/>
    </location>
</feature>
<gene>
    <name evidence="2" type="ORF">V5799_004259</name>
</gene>
<keyword evidence="3" id="KW-1185">Reference proteome</keyword>